<proteinExistence type="predicted"/>
<gene>
    <name evidence="1" type="ORF">CLIB1444_12S01794</name>
</gene>
<organism evidence="1 2">
    <name type="scientific">[Candida] jaroonii</name>
    <dbReference type="NCBI Taxonomy" id="467808"/>
    <lineage>
        <taxon>Eukaryota</taxon>
        <taxon>Fungi</taxon>
        <taxon>Dikarya</taxon>
        <taxon>Ascomycota</taxon>
        <taxon>Saccharomycotina</taxon>
        <taxon>Pichiomycetes</taxon>
        <taxon>Debaryomycetaceae</taxon>
        <taxon>Yamadazyma</taxon>
    </lineage>
</organism>
<evidence type="ECO:0000313" key="1">
    <source>
        <dbReference type="EMBL" id="CAH6722990.1"/>
    </source>
</evidence>
<protein>
    <submittedName>
        <fullName evidence="1">GPI transamidase component Gpi17p</fullName>
    </submittedName>
</protein>
<reference evidence="1" key="1">
    <citation type="submission" date="2022-06" db="EMBL/GenBank/DDBJ databases">
        <authorList>
            <person name="Legras J.-L."/>
            <person name="Devillers H."/>
            <person name="Grondin C."/>
        </authorList>
    </citation>
    <scope>NUCLEOTIDE SEQUENCE</scope>
    <source>
        <strain evidence="1">CLIB 1444</strain>
    </source>
</reference>
<dbReference type="Proteomes" id="UP001152531">
    <property type="component" value="Unassembled WGS sequence"/>
</dbReference>
<sequence>MTESKTTLPRWSVERIRIIILAFAVTLVAGFGYPWYLATTTIHRATLPVGEINDLTTDVVKFNIPVYLNLSNASEDFIHKSQTALNTKLYSEYPGLKDFWSIELRRVIDHMDESQDYIINFNILPDKEEETFETVFVSPFSKRTDIELTNKVILSNRVEEFLCDTLMNRLFKFEISKFNDLKKGLNTDHIVFPYSSHYNLVFSLFVEDGTPVSWQSEDIIGLMNPLLQQLNHFSNFTISTQIQYYSNLNIPVEEGENLVVKQSDLSTFINYGDWNLNNNDINPTINFILYFPKATYASKSMIIENSKTNSFLIPQWGGVHIFNKKFDVYDDNDHFVIVKDELIPIFETFSSQLFQLLGLPLSDESDITSKSLLMRIDSLTRLSTYKHYTQSIQILKSLVKLTNELNEISIPEITKSFTLDALNNLKRCKDSLTLQQFNDAIIQSSQSLKNSNNAFFEKEIVQQVYFPSEHKLAVFLPLIGPICSMLTMNSIRQIKDWRSKKST</sequence>
<accession>A0ACA9YD40</accession>
<dbReference type="EMBL" id="CALSDN010000012">
    <property type="protein sequence ID" value="CAH6722990.1"/>
    <property type="molecule type" value="Genomic_DNA"/>
</dbReference>
<name>A0ACA9YD40_9ASCO</name>
<evidence type="ECO:0000313" key="2">
    <source>
        <dbReference type="Proteomes" id="UP001152531"/>
    </source>
</evidence>
<keyword evidence="2" id="KW-1185">Reference proteome</keyword>
<comment type="caution">
    <text evidence="1">The sequence shown here is derived from an EMBL/GenBank/DDBJ whole genome shotgun (WGS) entry which is preliminary data.</text>
</comment>